<evidence type="ECO:0000256" key="1">
    <source>
        <dbReference type="SAM" id="SignalP"/>
    </source>
</evidence>
<dbReference type="RefSeq" id="WP_094207819.1">
    <property type="nucleotide sequence ID" value="NZ_NDYE01000001.1"/>
</dbReference>
<organism evidence="2 3">
    <name type="scientific">Finegoldia magna</name>
    <name type="common">Peptostreptococcus magnus</name>
    <dbReference type="NCBI Taxonomy" id="1260"/>
    <lineage>
        <taxon>Bacteria</taxon>
        <taxon>Bacillati</taxon>
        <taxon>Bacillota</taxon>
        <taxon>Tissierellia</taxon>
        <taxon>Tissierellales</taxon>
        <taxon>Peptoniphilaceae</taxon>
        <taxon>Finegoldia</taxon>
    </lineage>
</organism>
<feature type="signal peptide" evidence="1">
    <location>
        <begin position="1"/>
        <end position="22"/>
    </location>
</feature>
<evidence type="ECO:0000313" key="2">
    <source>
        <dbReference type="EMBL" id="OXZ35035.1"/>
    </source>
</evidence>
<reference evidence="3" key="1">
    <citation type="submission" date="2017-04" db="EMBL/GenBank/DDBJ databases">
        <title>Finegoldia magna isolated from orthopedic joint implant-associated infections.</title>
        <authorList>
            <person name="Bjorklund S."/>
            <person name="Bruggemann H."/>
            <person name="Jensen A."/>
            <person name="Hellmark B."/>
            <person name="Soderquist B."/>
        </authorList>
    </citation>
    <scope>NUCLEOTIDE SEQUENCE [LARGE SCALE GENOMIC DNA]</scope>
    <source>
        <strain evidence="3">12T273</strain>
    </source>
</reference>
<dbReference type="PROSITE" id="PS51257">
    <property type="entry name" value="PROKAR_LIPOPROTEIN"/>
    <property type="match status" value="1"/>
</dbReference>
<comment type="caution">
    <text evidence="2">The sequence shown here is derived from an EMBL/GenBank/DDBJ whole genome shotgun (WGS) entry which is preliminary data.</text>
</comment>
<dbReference type="AlphaFoldDB" id="A0A233VRJ6"/>
<dbReference type="EMBL" id="NDYE01000001">
    <property type="protein sequence ID" value="OXZ35035.1"/>
    <property type="molecule type" value="Genomic_DNA"/>
</dbReference>
<dbReference type="SUPFAM" id="SSF47473">
    <property type="entry name" value="EF-hand"/>
    <property type="match status" value="1"/>
</dbReference>
<sequence>MKTMKKLGVLLILIFIAVISTACGSKKDIKLTNEQKTCVGNYFDRAFKGIEVGNDRKLTEDEIKQIKKVFVEKLPSSEHYEIKNITSNFFRAGNYNNPKKMDLEAFISYFPSKNLEENTSEFKTTIKKLEKLDNFSEFEFSSNNMPLVKIDKNLVDATLQKYADIESDDIIYKDKCLYLKETNSYYTFVSDVSIGTFYPTEGEIKGNNLILKNANSTLILEFKDQKFIIKSFIEK</sequence>
<name>A0A233VRJ6_FINMA</name>
<dbReference type="Proteomes" id="UP000215546">
    <property type="component" value="Unassembled WGS sequence"/>
</dbReference>
<keyword evidence="1" id="KW-0732">Signal</keyword>
<dbReference type="InterPro" id="IPR011992">
    <property type="entry name" value="EF-hand-dom_pair"/>
</dbReference>
<accession>A0A233VRJ6</accession>
<feature type="chain" id="PRO_5039450201" description="Lipoprotein" evidence="1">
    <location>
        <begin position="23"/>
        <end position="235"/>
    </location>
</feature>
<protein>
    <recommendedName>
        <fullName evidence="4">Lipoprotein</fullName>
    </recommendedName>
</protein>
<proteinExistence type="predicted"/>
<gene>
    <name evidence="2" type="ORF">B9N55_00035</name>
</gene>
<evidence type="ECO:0008006" key="4">
    <source>
        <dbReference type="Google" id="ProtNLM"/>
    </source>
</evidence>
<evidence type="ECO:0000313" key="3">
    <source>
        <dbReference type="Proteomes" id="UP000215546"/>
    </source>
</evidence>